<feature type="region of interest" description="Disordered" evidence="3">
    <location>
        <begin position="103"/>
        <end position="158"/>
    </location>
</feature>
<reference evidence="5" key="2">
    <citation type="submission" date="2022-07" db="EMBL/GenBank/DDBJ databases">
        <title>Complete genome of Mycoplasma hyosynoviae B1.</title>
        <authorList>
            <person name="Spergser J."/>
        </authorList>
    </citation>
    <scope>NUCLEOTIDE SEQUENCE</scope>
    <source>
        <strain evidence="5">B1</strain>
    </source>
</reference>
<dbReference type="SUPFAM" id="SSF54060">
    <property type="entry name" value="His-Me finger endonucleases"/>
    <property type="match status" value="1"/>
</dbReference>
<dbReference type="OrthoDB" id="9801679at2"/>
<feature type="compositionally biased region" description="Low complexity" evidence="3">
    <location>
        <begin position="106"/>
        <end position="115"/>
    </location>
</feature>
<dbReference type="GeneID" id="75105490"/>
<dbReference type="PANTHER" id="PTHR33607:SF2">
    <property type="entry name" value="ENDONUCLEASE-1"/>
    <property type="match status" value="1"/>
</dbReference>
<evidence type="ECO:0000256" key="1">
    <source>
        <dbReference type="ARBA" id="ARBA00022722"/>
    </source>
</evidence>
<reference evidence="4 6" key="1">
    <citation type="submission" date="2019-03" db="EMBL/GenBank/DDBJ databases">
        <title>Genomic Encyclopedia of Archaeal and Bacterial Type Strains, Phase II (KMG-II): from individual species to whole genera.</title>
        <authorList>
            <person name="Goeker M."/>
        </authorList>
    </citation>
    <scope>NUCLEOTIDE SEQUENCE [LARGE SCALE GENOMIC DNA]</scope>
    <source>
        <strain evidence="4 6">ATCC 25591</strain>
    </source>
</reference>
<dbReference type="RefSeq" id="WP_051599137.1">
    <property type="nucleotide sequence ID" value="NZ_CP101127.1"/>
</dbReference>
<organism evidence="4 6">
    <name type="scientific">Metamycoplasma hyosynoviae</name>
    <dbReference type="NCBI Taxonomy" id="29559"/>
    <lineage>
        <taxon>Bacteria</taxon>
        <taxon>Bacillati</taxon>
        <taxon>Mycoplasmatota</taxon>
        <taxon>Mycoplasmoidales</taxon>
        <taxon>Metamycoplasmataceae</taxon>
        <taxon>Metamycoplasma</taxon>
    </lineage>
</organism>
<dbReference type="Proteomes" id="UP000294882">
    <property type="component" value="Unassembled WGS sequence"/>
</dbReference>
<dbReference type="STRING" id="29559.NPL3_02490"/>
<keyword evidence="4" id="KW-0255">Endonuclease</keyword>
<dbReference type="InterPro" id="IPR044925">
    <property type="entry name" value="His-Me_finger_sf"/>
</dbReference>
<dbReference type="GO" id="GO:0016787">
    <property type="term" value="F:hydrolase activity"/>
    <property type="evidence" value="ECO:0007669"/>
    <property type="project" value="UniProtKB-KW"/>
</dbReference>
<dbReference type="GO" id="GO:0004519">
    <property type="term" value="F:endonuclease activity"/>
    <property type="evidence" value="ECO:0007669"/>
    <property type="project" value="UniProtKB-KW"/>
</dbReference>
<evidence type="ECO:0000313" key="4">
    <source>
        <dbReference type="EMBL" id="TDU98013.1"/>
    </source>
</evidence>
<sequence>MNKKSLKTTLLFTFVPSVIFAPLIFSSKCNNTKPTFHPLISLKTNADINNLLSNDFSITNLDEQYDLKITNINFDATKQQINIKYDILGKISNKVIASGSVSIPANQSQPQNPQNPGGGNQGGGNGQGEQQGGGSNQEQPQTPPTPSPNPGTPVSVKYDASNNYYQDAEGLRGRELFEKLFTIQKQHLKNFHNNYAQLYRTYETAFIDKYLENDGTILDIYSENPNGSDPYNFQIGEYEGTGGHGTGLPSSGEGSMYNREHMIPQSWFNKANPTRNDAHFVWPSDKAVNNWRGNHPHFKVSNPKITSKNGTKISNKYCEPIDWFKGDTARAYFYFQITHKNGYSGAGSQVFYKTFPYFHKEFLDCYYEWSEFDPVNLVEIERNKAIAEAQGGIRNPFIDYPDLYKLIWGNGTETFKNKGVAIGIN</sequence>
<dbReference type="PANTHER" id="PTHR33607">
    <property type="entry name" value="ENDONUCLEASE-1"/>
    <property type="match status" value="1"/>
</dbReference>
<evidence type="ECO:0000256" key="2">
    <source>
        <dbReference type="ARBA" id="ARBA00022801"/>
    </source>
</evidence>
<protein>
    <submittedName>
        <fullName evidence="4 5">Endonuclease</fullName>
    </submittedName>
</protein>
<proteinExistence type="predicted"/>
<evidence type="ECO:0000313" key="5">
    <source>
        <dbReference type="EMBL" id="UTO25855.1"/>
    </source>
</evidence>
<name>A0A063YMK1_9BACT</name>
<accession>A0A063YMK1</accession>
<evidence type="ECO:0000256" key="3">
    <source>
        <dbReference type="SAM" id="MobiDB-lite"/>
    </source>
</evidence>
<feature type="compositionally biased region" description="Pro residues" evidence="3">
    <location>
        <begin position="141"/>
        <end position="151"/>
    </location>
</feature>
<keyword evidence="2" id="KW-0378">Hydrolase</keyword>
<dbReference type="AlphaFoldDB" id="A0A063YMK1"/>
<keyword evidence="1" id="KW-0540">Nuclease</keyword>
<gene>
    <name evidence="4" type="ORF">JN03_0022</name>
    <name evidence="5" type="ORF">NMG93_03215</name>
</gene>
<dbReference type="Proteomes" id="UP001059349">
    <property type="component" value="Chromosome"/>
</dbReference>
<dbReference type="EMBL" id="CP101127">
    <property type="protein sequence ID" value="UTO25855.1"/>
    <property type="molecule type" value="Genomic_DNA"/>
</dbReference>
<dbReference type="Pfam" id="PF04231">
    <property type="entry name" value="Endonuclease_1"/>
    <property type="match status" value="1"/>
</dbReference>
<dbReference type="InterPro" id="IPR007346">
    <property type="entry name" value="Endonuclease-I"/>
</dbReference>
<feature type="compositionally biased region" description="Gly residues" evidence="3">
    <location>
        <begin position="116"/>
        <end position="135"/>
    </location>
</feature>
<dbReference type="EMBL" id="SOCH01000002">
    <property type="protein sequence ID" value="TDU98013.1"/>
    <property type="molecule type" value="Genomic_DNA"/>
</dbReference>
<evidence type="ECO:0000313" key="6">
    <source>
        <dbReference type="Proteomes" id="UP000294882"/>
    </source>
</evidence>